<evidence type="ECO:0000256" key="2">
    <source>
        <dbReference type="PROSITE-ProRule" id="PRU00504"/>
    </source>
</evidence>
<dbReference type="InterPro" id="IPR011042">
    <property type="entry name" value="6-blade_b-propeller_TolB-like"/>
</dbReference>
<dbReference type="InterPro" id="IPR001258">
    <property type="entry name" value="NHL_repeat"/>
</dbReference>
<sequence length="122" mass="13816">MFNRIVLSVVCLLVSLVVLRVGLADGAYQFDRMWPSISQHWFFGNTAAVAVDKTGNFYVVDREFNRIKKFTADGIFITRWGDKGTGDGQFKYPTGITVDSSGYVYVVDTWNNRIQKFISDGK</sequence>
<keyword evidence="1" id="KW-0677">Repeat</keyword>
<dbReference type="InterPro" id="IPR050952">
    <property type="entry name" value="TRIM-NHL_E3_ligases"/>
</dbReference>
<accession>A0ABS6RWE6</accession>
<dbReference type="PANTHER" id="PTHR24104:SF25">
    <property type="entry name" value="PROTEIN LIN-41"/>
    <property type="match status" value="1"/>
</dbReference>
<feature type="repeat" description="NHL" evidence="2">
    <location>
        <begin position="49"/>
        <end position="73"/>
    </location>
</feature>
<evidence type="ECO:0000313" key="3">
    <source>
        <dbReference type="EMBL" id="MBV6340583.1"/>
    </source>
</evidence>
<evidence type="ECO:0000313" key="4">
    <source>
        <dbReference type="Proteomes" id="UP001196980"/>
    </source>
</evidence>
<protein>
    <recommendedName>
        <fullName evidence="5">NHL repeat containing protein</fullName>
    </recommendedName>
</protein>
<name>A0ABS6RWE6_9BACT</name>
<dbReference type="Proteomes" id="UP001196980">
    <property type="component" value="Unassembled WGS sequence"/>
</dbReference>
<proteinExistence type="predicted"/>
<evidence type="ECO:0000256" key="1">
    <source>
        <dbReference type="ARBA" id="ARBA00022737"/>
    </source>
</evidence>
<dbReference type="PANTHER" id="PTHR24104">
    <property type="entry name" value="E3 UBIQUITIN-PROTEIN LIGASE NHLRC1-RELATED"/>
    <property type="match status" value="1"/>
</dbReference>
<comment type="caution">
    <text evidence="3">The sequence shown here is derived from an EMBL/GenBank/DDBJ whole genome shotgun (WGS) entry which is preliminary data.</text>
</comment>
<evidence type="ECO:0008006" key="5">
    <source>
        <dbReference type="Google" id="ProtNLM"/>
    </source>
</evidence>
<gene>
    <name evidence="3" type="ORF">HWQ67_03185</name>
</gene>
<dbReference type="SUPFAM" id="SSF101898">
    <property type="entry name" value="NHL repeat"/>
    <property type="match status" value="1"/>
</dbReference>
<dbReference type="Gene3D" id="2.120.10.30">
    <property type="entry name" value="TolB, C-terminal domain"/>
    <property type="match status" value="1"/>
</dbReference>
<keyword evidence="4" id="KW-1185">Reference proteome</keyword>
<feature type="repeat" description="NHL" evidence="2">
    <location>
        <begin position="83"/>
        <end position="120"/>
    </location>
</feature>
<dbReference type="Pfam" id="PF01436">
    <property type="entry name" value="NHL"/>
    <property type="match status" value="1"/>
</dbReference>
<dbReference type="PROSITE" id="PS51125">
    <property type="entry name" value="NHL"/>
    <property type="match status" value="2"/>
</dbReference>
<reference evidence="3 4" key="1">
    <citation type="journal article" date="2020" name="J Geophys Res Biogeosci">
        <title>Magnetotaxis as an Adaptation to Enable Bacterial Shuttling of Microbial Sulfur and Sulfur Cycling Across Aquatic Oxic#Anoxic Interfaces.</title>
        <authorList>
            <person name="Li J."/>
            <person name="Liu P."/>
            <person name="Wang J."/>
            <person name="Roberts A.P."/>
            <person name="Pan Y."/>
        </authorList>
    </citation>
    <scope>NUCLEOTIDE SEQUENCE [LARGE SCALE GENOMIC DNA]</scope>
    <source>
        <strain evidence="3 4">MYR-1_YQ</strain>
    </source>
</reference>
<organism evidence="3 4">
    <name type="scientific">Candidatus Magnetobacterium casense</name>
    <dbReference type="NCBI Taxonomy" id="1455061"/>
    <lineage>
        <taxon>Bacteria</taxon>
        <taxon>Pseudomonadati</taxon>
        <taxon>Nitrospirota</taxon>
        <taxon>Thermodesulfovibrionia</taxon>
        <taxon>Thermodesulfovibrionales</taxon>
        <taxon>Candidatus Magnetobacteriaceae</taxon>
        <taxon>Candidatus Magnetobacterium</taxon>
    </lineage>
</organism>
<dbReference type="EMBL" id="JABXWD010000033">
    <property type="protein sequence ID" value="MBV6340583.1"/>
    <property type="molecule type" value="Genomic_DNA"/>
</dbReference>